<feature type="transmembrane region" description="Helical" evidence="1">
    <location>
        <begin position="161"/>
        <end position="181"/>
    </location>
</feature>
<dbReference type="AlphaFoldDB" id="A0A839N870"/>
<dbReference type="Proteomes" id="UP000559182">
    <property type="component" value="Unassembled WGS sequence"/>
</dbReference>
<proteinExistence type="predicted"/>
<feature type="transmembrane region" description="Helical" evidence="1">
    <location>
        <begin position="51"/>
        <end position="73"/>
    </location>
</feature>
<dbReference type="EMBL" id="JACHVQ010000001">
    <property type="protein sequence ID" value="MBB2890941.1"/>
    <property type="molecule type" value="Genomic_DNA"/>
</dbReference>
<gene>
    <name evidence="2" type="ORF">FHU39_000925</name>
</gene>
<evidence type="ECO:0000256" key="1">
    <source>
        <dbReference type="SAM" id="Phobius"/>
    </source>
</evidence>
<evidence type="ECO:0000313" key="3">
    <source>
        <dbReference type="Proteomes" id="UP000559182"/>
    </source>
</evidence>
<feature type="transmembrane region" description="Helical" evidence="1">
    <location>
        <begin position="188"/>
        <end position="207"/>
    </location>
</feature>
<sequence length="330" mass="34816">MRRSEWCIASSLSVPGFSVMCVTSGWFRRPDLPEWSGAVISFLETALTGRWGGVVTGGVFFVLSCLFAVGLNWHAARQDRVRAKHPTDRGQHNNANSHINGNGNTVDIRQSNWHQDNRVYVQPPQGGGDSDAVWGYLLVAMVAGIAVCVGAALVGAQPLRLIGGAAIGSTVGILVIVAWLSRQRGPKLTAGFAVLGAALLYASSMLLDDARIDGQSLADVRQALPGGGLITKWSAMTDAGRWLSGDAAAVLLAAVLAATIIVFVALRALAMTLHESHTPTGLTHRLSPAAKSRAAIVAMLCVTVLTLTLASGTPAMWLRDHAQTQVNANR</sequence>
<comment type="caution">
    <text evidence="2">The sequence shown here is derived from an EMBL/GenBank/DDBJ whole genome shotgun (WGS) entry which is preliminary data.</text>
</comment>
<organism evidence="2 3">
    <name type="scientific">Flexivirga oryzae</name>
    <dbReference type="NCBI Taxonomy" id="1794944"/>
    <lineage>
        <taxon>Bacteria</taxon>
        <taxon>Bacillati</taxon>
        <taxon>Actinomycetota</taxon>
        <taxon>Actinomycetes</taxon>
        <taxon>Micrococcales</taxon>
        <taxon>Dermacoccaceae</taxon>
        <taxon>Flexivirga</taxon>
    </lineage>
</organism>
<reference evidence="2 3" key="1">
    <citation type="submission" date="2020-08" db="EMBL/GenBank/DDBJ databases">
        <title>Sequencing the genomes of 1000 actinobacteria strains.</title>
        <authorList>
            <person name="Klenk H.-P."/>
        </authorList>
    </citation>
    <scope>NUCLEOTIDE SEQUENCE [LARGE SCALE GENOMIC DNA]</scope>
    <source>
        <strain evidence="2 3">DSM 105369</strain>
    </source>
</reference>
<keyword evidence="1" id="KW-0812">Transmembrane</keyword>
<dbReference type="RefSeq" id="WP_183319277.1">
    <property type="nucleotide sequence ID" value="NZ_JACHVQ010000001.1"/>
</dbReference>
<feature type="transmembrane region" description="Helical" evidence="1">
    <location>
        <begin position="247"/>
        <end position="273"/>
    </location>
</feature>
<evidence type="ECO:0000313" key="2">
    <source>
        <dbReference type="EMBL" id="MBB2890941.1"/>
    </source>
</evidence>
<feature type="transmembrane region" description="Helical" evidence="1">
    <location>
        <begin position="294"/>
        <end position="317"/>
    </location>
</feature>
<feature type="transmembrane region" description="Helical" evidence="1">
    <location>
        <begin position="133"/>
        <end position="155"/>
    </location>
</feature>
<protein>
    <submittedName>
        <fullName evidence="2">Uncharacterized protein</fullName>
    </submittedName>
</protein>
<name>A0A839N870_9MICO</name>
<keyword evidence="1" id="KW-1133">Transmembrane helix</keyword>
<feature type="transmembrane region" description="Helical" evidence="1">
    <location>
        <begin position="7"/>
        <end position="27"/>
    </location>
</feature>
<keyword evidence="1" id="KW-0472">Membrane</keyword>
<accession>A0A839N870</accession>
<keyword evidence="3" id="KW-1185">Reference proteome</keyword>